<keyword evidence="2" id="KW-1185">Reference proteome</keyword>
<evidence type="ECO:0000313" key="2">
    <source>
        <dbReference type="Proteomes" id="UP000828251"/>
    </source>
</evidence>
<dbReference type="PANTHER" id="PTHR33710">
    <property type="entry name" value="BNAC02G09200D PROTEIN"/>
    <property type="match status" value="1"/>
</dbReference>
<dbReference type="AlphaFoldDB" id="A0A9D3VYA5"/>
<evidence type="ECO:0000313" key="1">
    <source>
        <dbReference type="EMBL" id="KAH1098439.1"/>
    </source>
</evidence>
<comment type="caution">
    <text evidence="1">The sequence shown here is derived from an EMBL/GenBank/DDBJ whole genome shotgun (WGS) entry which is preliminary data.</text>
</comment>
<gene>
    <name evidence="1" type="ORF">J1N35_015360</name>
</gene>
<dbReference type="OrthoDB" id="1001526at2759"/>
<organism evidence="1 2">
    <name type="scientific">Gossypium stocksii</name>
    <dbReference type="NCBI Taxonomy" id="47602"/>
    <lineage>
        <taxon>Eukaryota</taxon>
        <taxon>Viridiplantae</taxon>
        <taxon>Streptophyta</taxon>
        <taxon>Embryophyta</taxon>
        <taxon>Tracheophyta</taxon>
        <taxon>Spermatophyta</taxon>
        <taxon>Magnoliopsida</taxon>
        <taxon>eudicotyledons</taxon>
        <taxon>Gunneridae</taxon>
        <taxon>Pentapetalae</taxon>
        <taxon>rosids</taxon>
        <taxon>malvids</taxon>
        <taxon>Malvales</taxon>
        <taxon>Malvaceae</taxon>
        <taxon>Malvoideae</taxon>
        <taxon>Gossypium</taxon>
    </lineage>
</organism>
<dbReference type="Proteomes" id="UP000828251">
    <property type="component" value="Unassembled WGS sequence"/>
</dbReference>
<reference evidence="1 2" key="1">
    <citation type="journal article" date="2021" name="Plant Biotechnol. J.">
        <title>Multi-omics assisted identification of the key and species-specific regulatory components of drought-tolerant mechanisms in Gossypium stocksii.</title>
        <authorList>
            <person name="Yu D."/>
            <person name="Ke L."/>
            <person name="Zhang D."/>
            <person name="Wu Y."/>
            <person name="Sun Y."/>
            <person name="Mei J."/>
            <person name="Sun J."/>
            <person name="Sun Y."/>
        </authorList>
    </citation>
    <scope>NUCLEOTIDE SEQUENCE [LARGE SCALE GENOMIC DNA]</scope>
    <source>
        <strain evidence="2">cv. E1</strain>
        <tissue evidence="1">Leaf</tissue>
    </source>
</reference>
<name>A0A9D3VYA5_9ROSI</name>
<dbReference type="EMBL" id="JAIQCV010000005">
    <property type="protein sequence ID" value="KAH1098439.1"/>
    <property type="molecule type" value="Genomic_DNA"/>
</dbReference>
<protein>
    <submittedName>
        <fullName evidence="1">Uncharacterized protein</fullName>
    </submittedName>
</protein>
<accession>A0A9D3VYA5</accession>
<dbReference type="PANTHER" id="PTHR33710:SF64">
    <property type="entry name" value="ENDONUCLEASE_EXONUCLEASE_PHOSPHATASE DOMAIN-CONTAINING PROTEIN"/>
    <property type="match status" value="1"/>
</dbReference>
<sequence length="150" mass="17103">MGWCLVFLDNIRRRFQDCIADCGLIEVSLLGPFTWGRGRGTAHFVMERLDMAFANARWMQMFPYFKLFNLIALDYFVQLFSTSIEADFLNFSSFPSSVRTVHNASLLAPFTEGEFKTSMEMHPDKSSGPKGLNLAFYQQCWPIVGGDVFA</sequence>
<proteinExistence type="predicted"/>